<proteinExistence type="predicted"/>
<evidence type="ECO:0000313" key="1">
    <source>
        <dbReference type="EMBL" id="SEN56788.1"/>
    </source>
</evidence>
<dbReference type="AlphaFoldDB" id="A0A1H8HMD2"/>
<dbReference type="EMBL" id="FOBW01000015">
    <property type="protein sequence ID" value="SEN56788.1"/>
    <property type="molecule type" value="Genomic_DNA"/>
</dbReference>
<dbReference type="Proteomes" id="UP000198553">
    <property type="component" value="Unassembled WGS sequence"/>
</dbReference>
<dbReference type="RefSeq" id="WP_170843931.1">
    <property type="nucleotide sequence ID" value="NZ_FOBW01000015.1"/>
</dbReference>
<gene>
    <name evidence="1" type="ORF">SAMN05192533_11555</name>
</gene>
<sequence length="50" mass="5785">MQDKRKEFEDVVLPPDSHGEHSMVCNEDLFYAELRAAAEDTEKENFLGNE</sequence>
<protein>
    <submittedName>
        <fullName evidence="1">Uncharacterized protein</fullName>
    </submittedName>
</protein>
<dbReference type="STRING" id="930146.SAMN05192533_11555"/>
<accession>A0A1H8HMD2</accession>
<organism evidence="1 2">
    <name type="scientific">Mesobacillus persicus</name>
    <dbReference type="NCBI Taxonomy" id="930146"/>
    <lineage>
        <taxon>Bacteria</taxon>
        <taxon>Bacillati</taxon>
        <taxon>Bacillota</taxon>
        <taxon>Bacilli</taxon>
        <taxon>Bacillales</taxon>
        <taxon>Bacillaceae</taxon>
        <taxon>Mesobacillus</taxon>
    </lineage>
</organism>
<keyword evidence="2" id="KW-1185">Reference proteome</keyword>
<name>A0A1H8HMD2_9BACI</name>
<evidence type="ECO:0000313" key="2">
    <source>
        <dbReference type="Proteomes" id="UP000198553"/>
    </source>
</evidence>
<reference evidence="2" key="1">
    <citation type="submission" date="2016-10" db="EMBL/GenBank/DDBJ databases">
        <authorList>
            <person name="Varghese N."/>
            <person name="Submissions S."/>
        </authorList>
    </citation>
    <scope>NUCLEOTIDE SEQUENCE [LARGE SCALE GENOMIC DNA]</scope>
    <source>
        <strain evidence="2">B48,IBRC-M 10115,DSM 25386,CECT 8001</strain>
    </source>
</reference>